<dbReference type="GO" id="GO:0016020">
    <property type="term" value="C:membrane"/>
    <property type="evidence" value="ECO:0007669"/>
    <property type="project" value="InterPro"/>
</dbReference>
<dbReference type="Pfam" id="PF04724">
    <property type="entry name" value="Glyco_transf_17"/>
    <property type="match status" value="1"/>
</dbReference>
<dbReference type="AlphaFoldDB" id="A0A1J7GRD2"/>
<keyword evidence="2" id="KW-1185">Reference proteome</keyword>
<dbReference type="GO" id="GO:0006044">
    <property type="term" value="P:N-acetylglucosamine metabolic process"/>
    <property type="evidence" value="ECO:0007669"/>
    <property type="project" value="TreeGrafter"/>
</dbReference>
<evidence type="ECO:0000313" key="2">
    <source>
        <dbReference type="Proteomes" id="UP000188354"/>
    </source>
</evidence>
<reference evidence="1 2" key="1">
    <citation type="journal article" date="2017" name="Plant Biotechnol. J.">
        <title>A comprehensive draft genome sequence for lupin (Lupinus angustifolius), an emerging health food: insights into plant-microbe interactions and legume evolution.</title>
        <authorList>
            <person name="Hane J.K."/>
            <person name="Ming Y."/>
            <person name="Kamphuis L.G."/>
            <person name="Nelson M.N."/>
            <person name="Garg G."/>
            <person name="Atkins C.A."/>
            <person name="Bayer P.E."/>
            <person name="Bravo A."/>
            <person name="Bringans S."/>
            <person name="Cannon S."/>
            <person name="Edwards D."/>
            <person name="Foley R."/>
            <person name="Gao L.L."/>
            <person name="Harrison M.J."/>
            <person name="Huang W."/>
            <person name="Hurgobin B."/>
            <person name="Li S."/>
            <person name="Liu C.W."/>
            <person name="McGrath A."/>
            <person name="Morahan G."/>
            <person name="Murray J."/>
            <person name="Weller J."/>
            <person name="Jian J."/>
            <person name="Singh K.B."/>
        </authorList>
    </citation>
    <scope>NUCLEOTIDE SEQUENCE [LARGE SCALE GENOMIC DNA]</scope>
    <source>
        <strain evidence="2">cv. Tanjil</strain>
        <tissue evidence="1">Whole plant</tissue>
    </source>
</reference>
<dbReference type="InterPro" id="IPR006813">
    <property type="entry name" value="Glyco_trans_17"/>
</dbReference>
<accession>A0A1J7GRD2</accession>
<evidence type="ECO:0000313" key="1">
    <source>
        <dbReference type="EMBL" id="OIW03014.1"/>
    </source>
</evidence>
<sequence>MELSIHRYQTGKTRYAHYRQSDVLLSDAGWHCSFCFRYINDFIFKMKAYSHNDRVRFTHYLNPDRIQNVICKGDDLFDMLPEEYTFKEIIGKMGSIPHSYSAVHLPAYLLNNADRYRFLLPGNCKRESSG</sequence>
<dbReference type="OMA" id="RIQRTIC"/>
<dbReference type="Gramene" id="OIW03014">
    <property type="protein sequence ID" value="OIW03014"/>
    <property type="gene ID" value="TanjilG_13651"/>
</dbReference>
<dbReference type="PANTHER" id="PTHR12224:SF14">
    <property type="entry name" value="BETA-1,4-MANNOSYL-GLYCOPROTEIN 4-BETA-N-ACETYLGLUCOSAMINYLTRANSFERASE-LIKE ISOFORM X1"/>
    <property type="match status" value="1"/>
</dbReference>
<dbReference type="PANTHER" id="PTHR12224">
    <property type="entry name" value="BETA-1,4-MANNOSYL-GLYCOPROTEIN BETA-1,4-N-ACETYLGLUCOSAMINYL-TRANSFERASE"/>
    <property type="match status" value="1"/>
</dbReference>
<proteinExistence type="predicted"/>
<organism evidence="1 2">
    <name type="scientific">Lupinus angustifolius</name>
    <name type="common">Narrow-leaved blue lupine</name>
    <dbReference type="NCBI Taxonomy" id="3871"/>
    <lineage>
        <taxon>Eukaryota</taxon>
        <taxon>Viridiplantae</taxon>
        <taxon>Streptophyta</taxon>
        <taxon>Embryophyta</taxon>
        <taxon>Tracheophyta</taxon>
        <taxon>Spermatophyta</taxon>
        <taxon>Magnoliopsida</taxon>
        <taxon>eudicotyledons</taxon>
        <taxon>Gunneridae</taxon>
        <taxon>Pentapetalae</taxon>
        <taxon>rosids</taxon>
        <taxon>fabids</taxon>
        <taxon>Fabales</taxon>
        <taxon>Fabaceae</taxon>
        <taxon>Papilionoideae</taxon>
        <taxon>50 kb inversion clade</taxon>
        <taxon>genistoids sensu lato</taxon>
        <taxon>core genistoids</taxon>
        <taxon>Genisteae</taxon>
        <taxon>Lupinus</taxon>
    </lineage>
</organism>
<gene>
    <name evidence="1" type="ORF">TanjilG_13651</name>
</gene>
<dbReference type="GO" id="GO:0003830">
    <property type="term" value="F:beta-1,4-mannosylglycoprotein 4-beta-N-acetylglucosaminyltransferase activity"/>
    <property type="evidence" value="ECO:0007669"/>
    <property type="project" value="InterPro"/>
</dbReference>
<dbReference type="EMBL" id="CM007370">
    <property type="protein sequence ID" value="OIW03014.1"/>
    <property type="molecule type" value="Genomic_DNA"/>
</dbReference>
<name>A0A1J7GRD2_LUPAN</name>
<protein>
    <submittedName>
        <fullName evidence="1">Uncharacterized protein</fullName>
    </submittedName>
</protein>
<dbReference type="Proteomes" id="UP000188354">
    <property type="component" value="Chromosome LG10"/>
</dbReference>